<dbReference type="EMBL" id="JARK01001367">
    <property type="protein sequence ID" value="EYC17045.1"/>
    <property type="molecule type" value="Genomic_DNA"/>
</dbReference>
<dbReference type="Proteomes" id="UP000024635">
    <property type="component" value="Unassembled WGS sequence"/>
</dbReference>
<keyword evidence="1" id="KW-0175">Coiled coil</keyword>
<reference evidence="3" key="1">
    <citation type="journal article" date="2015" name="Nat. Genet.">
        <title>The genome and transcriptome of the zoonotic hookworm Ancylostoma ceylanicum identify infection-specific gene families.</title>
        <authorList>
            <person name="Schwarz E.M."/>
            <person name="Hu Y."/>
            <person name="Antoshechkin I."/>
            <person name="Miller M.M."/>
            <person name="Sternberg P.W."/>
            <person name="Aroian R.V."/>
        </authorList>
    </citation>
    <scope>NUCLEOTIDE SEQUENCE</scope>
    <source>
        <strain evidence="3">HY135</strain>
    </source>
</reference>
<accession>A0A016UPI7</accession>
<sequence>MTQWQQARAGAAEKEAAATKARLEMTKIEQQLQRLLKDTPSSSSVDVALPRFPLQLLRMFVKSHVGIETTNLQQIVP</sequence>
<organism evidence="2 3">
    <name type="scientific">Ancylostoma ceylanicum</name>
    <dbReference type="NCBI Taxonomy" id="53326"/>
    <lineage>
        <taxon>Eukaryota</taxon>
        <taxon>Metazoa</taxon>
        <taxon>Ecdysozoa</taxon>
        <taxon>Nematoda</taxon>
        <taxon>Chromadorea</taxon>
        <taxon>Rhabditida</taxon>
        <taxon>Rhabditina</taxon>
        <taxon>Rhabditomorpha</taxon>
        <taxon>Strongyloidea</taxon>
        <taxon>Ancylostomatidae</taxon>
        <taxon>Ancylostomatinae</taxon>
        <taxon>Ancylostoma</taxon>
    </lineage>
</organism>
<keyword evidence="3" id="KW-1185">Reference proteome</keyword>
<dbReference type="AlphaFoldDB" id="A0A016UPI7"/>
<evidence type="ECO:0000313" key="3">
    <source>
        <dbReference type="Proteomes" id="UP000024635"/>
    </source>
</evidence>
<proteinExistence type="predicted"/>
<feature type="coiled-coil region" evidence="1">
    <location>
        <begin position="11"/>
        <end position="38"/>
    </location>
</feature>
<protein>
    <submittedName>
        <fullName evidence="2">Uncharacterized protein</fullName>
    </submittedName>
</protein>
<gene>
    <name evidence="2" type="primary">Acey_s0031.g2247</name>
    <name evidence="2" type="ORF">Y032_0031g2247</name>
</gene>
<evidence type="ECO:0000256" key="1">
    <source>
        <dbReference type="SAM" id="Coils"/>
    </source>
</evidence>
<comment type="caution">
    <text evidence="2">The sequence shown here is derived from an EMBL/GenBank/DDBJ whole genome shotgun (WGS) entry which is preliminary data.</text>
</comment>
<name>A0A016UPI7_9BILA</name>
<evidence type="ECO:0000313" key="2">
    <source>
        <dbReference type="EMBL" id="EYC17045.1"/>
    </source>
</evidence>